<dbReference type="InterPro" id="IPR048716">
    <property type="entry name" value="Phosphatase-like_N"/>
</dbReference>
<dbReference type="CDD" id="cd00090">
    <property type="entry name" value="HTH_ARSR"/>
    <property type="match status" value="1"/>
</dbReference>
<dbReference type="InterPro" id="IPR023485">
    <property type="entry name" value="Ptyr_pPase"/>
</dbReference>
<dbReference type="Gene3D" id="1.10.8.1060">
    <property type="entry name" value="Corynebacterium glutamicum thioredoxin-dependent arsenate reductase, N-terminal domain"/>
    <property type="match status" value="1"/>
</dbReference>
<dbReference type="InterPro" id="IPR018334">
    <property type="entry name" value="ArsR_HTH"/>
</dbReference>
<dbReference type="Pfam" id="PF21234">
    <property type="entry name" value="Phosphatase-like_N"/>
    <property type="match status" value="1"/>
</dbReference>
<evidence type="ECO:0000256" key="2">
    <source>
        <dbReference type="ARBA" id="ARBA00023015"/>
    </source>
</evidence>
<protein>
    <submittedName>
        <fullName evidence="6">ArsR family transcriptional regulator</fullName>
    </submittedName>
</protein>
<evidence type="ECO:0000259" key="5">
    <source>
        <dbReference type="PROSITE" id="PS50987"/>
    </source>
</evidence>
<organism evidence="6 7">
    <name type="scientific">Leucobacter muris</name>
    <dbReference type="NCBI Taxonomy" id="1935379"/>
    <lineage>
        <taxon>Bacteria</taxon>
        <taxon>Bacillati</taxon>
        <taxon>Actinomycetota</taxon>
        <taxon>Actinomycetes</taxon>
        <taxon>Micrococcales</taxon>
        <taxon>Microbacteriaceae</taxon>
        <taxon>Leucobacter</taxon>
    </lineage>
</organism>
<reference evidence="6 7" key="1">
    <citation type="submission" date="2019-01" db="EMBL/GenBank/DDBJ databases">
        <title>Leucobacter muris sp. nov. isolated from the nose of a laboratory mouse.</title>
        <authorList>
            <person name="Benga L."/>
            <person name="Sproeer C."/>
            <person name="Schumann P."/>
            <person name="Verbarg S."/>
            <person name="Bunk B."/>
            <person name="Engelhardt E."/>
            <person name="Benten P.M."/>
            <person name="Sager M."/>
        </authorList>
    </citation>
    <scope>NUCLEOTIDE SEQUENCE [LARGE SCALE GENOMIC DNA]</scope>
    <source>
        <strain evidence="6 7">DSM 101948</strain>
    </source>
</reference>
<gene>
    <name evidence="6" type="ORF">Leucomu_02375</name>
</gene>
<dbReference type="PROSITE" id="PS00846">
    <property type="entry name" value="HTH_ARSR_1"/>
    <property type="match status" value="1"/>
</dbReference>
<dbReference type="PROSITE" id="PS50987">
    <property type="entry name" value="HTH_ARSR_2"/>
    <property type="match status" value="1"/>
</dbReference>
<keyword evidence="2" id="KW-0805">Transcription regulation</keyword>
<dbReference type="Pfam" id="PF01022">
    <property type="entry name" value="HTH_5"/>
    <property type="match status" value="1"/>
</dbReference>
<feature type="domain" description="HTH arsR-type" evidence="5">
    <location>
        <begin position="21"/>
        <end position="121"/>
    </location>
</feature>
<dbReference type="PRINTS" id="PR00778">
    <property type="entry name" value="HTHARSR"/>
</dbReference>
<dbReference type="SUPFAM" id="SSF46785">
    <property type="entry name" value="Winged helix' DNA-binding domain"/>
    <property type="match status" value="1"/>
</dbReference>
<evidence type="ECO:0000313" key="7">
    <source>
        <dbReference type="Proteomes" id="UP000285768"/>
    </source>
</evidence>
<dbReference type="Gene3D" id="3.40.50.2300">
    <property type="match status" value="1"/>
</dbReference>
<dbReference type="SMART" id="SM00226">
    <property type="entry name" value="LMWPc"/>
    <property type="match status" value="1"/>
</dbReference>
<accession>A0ABX5QD23</accession>
<dbReference type="PANTHER" id="PTHR43428:SF1">
    <property type="entry name" value="ARSENATE REDUCTASE"/>
    <property type="match status" value="1"/>
</dbReference>
<evidence type="ECO:0000256" key="1">
    <source>
        <dbReference type="ARBA" id="ARBA00022849"/>
    </source>
</evidence>
<dbReference type="RefSeq" id="WP_128386219.1">
    <property type="nucleotide sequence ID" value="NZ_CP035037.1"/>
</dbReference>
<dbReference type="Pfam" id="PF01451">
    <property type="entry name" value="LMWPc"/>
    <property type="match status" value="1"/>
</dbReference>
<evidence type="ECO:0000256" key="4">
    <source>
        <dbReference type="ARBA" id="ARBA00023163"/>
    </source>
</evidence>
<dbReference type="InterPro" id="IPR001845">
    <property type="entry name" value="HTH_ArsR_DNA-bd_dom"/>
</dbReference>
<dbReference type="InterPro" id="IPR036196">
    <property type="entry name" value="Ptyr_pPase_sf"/>
</dbReference>
<keyword evidence="1" id="KW-0059">Arsenical resistance</keyword>
<evidence type="ECO:0000256" key="3">
    <source>
        <dbReference type="ARBA" id="ARBA00023125"/>
    </source>
</evidence>
<keyword evidence="4" id="KW-0804">Transcription</keyword>
<dbReference type="InterPro" id="IPR036390">
    <property type="entry name" value="WH_DNA-bd_sf"/>
</dbReference>
<dbReference type="NCBIfam" id="NF033788">
    <property type="entry name" value="HTH_metalloreg"/>
    <property type="match status" value="1"/>
</dbReference>
<dbReference type="SMART" id="SM00418">
    <property type="entry name" value="HTH_ARSR"/>
    <property type="match status" value="1"/>
</dbReference>
<dbReference type="SUPFAM" id="SSF52788">
    <property type="entry name" value="Phosphotyrosine protein phosphatases I"/>
    <property type="match status" value="1"/>
</dbReference>
<dbReference type="InterPro" id="IPR011991">
    <property type="entry name" value="ArsR-like_HTH"/>
</dbReference>
<proteinExistence type="predicted"/>
<dbReference type="Gene3D" id="1.10.10.10">
    <property type="entry name" value="Winged helix-like DNA-binding domain superfamily/Winged helix DNA-binding domain"/>
    <property type="match status" value="1"/>
</dbReference>
<sequence length="334" mass="35353">MTDTTVIADADACAPSTAHAIGTEAAATVAGALKALADPLRLRMLSAIATDPRGESCVCDLADLAEVSQPTVSHHLKVLKETGMLLSERRGTWVYYRIAPGKQSAVAALLDAFAPAAAVTDEPEDTAARAEALQQMDARVTRLAEELADELTGLNRDLVIAIVRESYAGLVRSAKLTAHMIPLTERFARQRLADLTRDRTAGVPQVLFVCVQNAGRSQLAAAIVNQLADGRVIARSAGSTPASDVHPHVRSLLTEIEGAQEAETAFPKPLTDDAVRAADVVITMGCGDVCPVIPGVRYEDWTVGDPALASPEGVEAIRHDIEGRVRDLLATLTD</sequence>
<dbReference type="InterPro" id="IPR036388">
    <property type="entry name" value="WH-like_DNA-bd_sf"/>
</dbReference>
<dbReference type="PANTHER" id="PTHR43428">
    <property type="entry name" value="ARSENATE REDUCTASE"/>
    <property type="match status" value="1"/>
</dbReference>
<evidence type="ECO:0000313" key="6">
    <source>
        <dbReference type="EMBL" id="QAB16923.1"/>
    </source>
</evidence>
<keyword evidence="3" id="KW-0238">DNA-binding</keyword>
<name>A0ABX5QD23_9MICO</name>
<keyword evidence="7" id="KW-1185">Reference proteome</keyword>
<dbReference type="Proteomes" id="UP000285768">
    <property type="component" value="Chromosome"/>
</dbReference>
<dbReference type="EMBL" id="CP035037">
    <property type="protein sequence ID" value="QAB16923.1"/>
    <property type="molecule type" value="Genomic_DNA"/>
</dbReference>